<reference evidence="1" key="1">
    <citation type="journal article" date="2014" name="PLoS ONE">
        <title>Transcriptome-Based Identification of ABC Transporters in the Western Tarnished Plant Bug Lygus hesperus.</title>
        <authorList>
            <person name="Hull J.J."/>
            <person name="Chaney K."/>
            <person name="Geib S.M."/>
            <person name="Fabrick J.A."/>
            <person name="Brent C.S."/>
            <person name="Walsh D."/>
            <person name="Lavine L.C."/>
        </authorList>
    </citation>
    <scope>NUCLEOTIDE SEQUENCE</scope>
</reference>
<sequence>MSQRNYMEENIDSSVSNLAATSASALSSNQTNNPLNIEKYGSSRLQNRKVNTLLRKQPTIIPRDTRTSLQRKKLAAGPQLCVNPMKNSVVSKIYRKESGREKSKTFVVANSVVYPNRSTGNQMVARWSSKTPGHTLNSLSRCSNACKMSSVCAVTPRYTRNYACVDYLTEKMVSGLEAWLSKRGKPLVCTNLKEV</sequence>
<organism evidence="1">
    <name type="scientific">Lygus hesperus</name>
    <name type="common">Western plant bug</name>
    <dbReference type="NCBI Taxonomy" id="30085"/>
    <lineage>
        <taxon>Eukaryota</taxon>
        <taxon>Metazoa</taxon>
        <taxon>Ecdysozoa</taxon>
        <taxon>Arthropoda</taxon>
        <taxon>Hexapoda</taxon>
        <taxon>Insecta</taxon>
        <taxon>Pterygota</taxon>
        <taxon>Neoptera</taxon>
        <taxon>Paraneoptera</taxon>
        <taxon>Hemiptera</taxon>
        <taxon>Heteroptera</taxon>
        <taxon>Panheteroptera</taxon>
        <taxon>Cimicomorpha</taxon>
        <taxon>Miridae</taxon>
        <taxon>Mirini</taxon>
        <taxon>Lygus</taxon>
    </lineage>
</organism>
<evidence type="ECO:0000313" key="1">
    <source>
        <dbReference type="EMBL" id="JAG40167.1"/>
    </source>
</evidence>
<protein>
    <submittedName>
        <fullName evidence="1">Uncharacterized protein</fullName>
    </submittedName>
</protein>
<reference evidence="1" key="2">
    <citation type="submission" date="2014-07" db="EMBL/GenBank/DDBJ databases">
        <authorList>
            <person name="Hull J."/>
        </authorList>
    </citation>
    <scope>NUCLEOTIDE SEQUENCE</scope>
</reference>
<gene>
    <name evidence="1" type="ORF">CM83_99010</name>
</gene>
<name>A0A0A9Z4K1_LYGHE</name>
<feature type="non-terminal residue" evidence="1">
    <location>
        <position position="195"/>
    </location>
</feature>
<dbReference type="AlphaFoldDB" id="A0A0A9Z4K1"/>
<accession>A0A0A9Z4K1</accession>
<proteinExistence type="predicted"/>
<dbReference type="EMBL" id="GBHO01003437">
    <property type="protein sequence ID" value="JAG40167.1"/>
    <property type="molecule type" value="Transcribed_RNA"/>
</dbReference>